<comment type="subunit">
    <text evidence="6">Homodimer.</text>
</comment>
<evidence type="ECO:0000256" key="3">
    <source>
        <dbReference type="ARBA" id="ARBA00023002"/>
    </source>
</evidence>
<keyword evidence="1 6" id="KW-0285">Flavoprotein</keyword>
<evidence type="ECO:0000313" key="9">
    <source>
        <dbReference type="Proteomes" id="UP000190027"/>
    </source>
</evidence>
<keyword evidence="9" id="KW-1185">Reference proteome</keyword>
<dbReference type="RefSeq" id="WP_078718054.1">
    <property type="nucleotide sequence ID" value="NZ_FUYC01000018.1"/>
</dbReference>
<comment type="catalytic activity">
    <reaction evidence="6">
        <text>2 a quinone + NADH + H(+) = 2 a 1,4-benzosemiquinone + NAD(+)</text>
        <dbReference type="Rhea" id="RHEA:65952"/>
        <dbReference type="ChEBI" id="CHEBI:15378"/>
        <dbReference type="ChEBI" id="CHEBI:57540"/>
        <dbReference type="ChEBI" id="CHEBI:57945"/>
        <dbReference type="ChEBI" id="CHEBI:132124"/>
        <dbReference type="ChEBI" id="CHEBI:134225"/>
    </reaction>
</comment>
<dbReference type="PANTHER" id="PTHR43741">
    <property type="entry name" value="FMN-DEPENDENT NADH-AZOREDUCTASE 1"/>
    <property type="match status" value="1"/>
</dbReference>
<evidence type="ECO:0000313" key="8">
    <source>
        <dbReference type="EMBL" id="SKA93839.1"/>
    </source>
</evidence>
<reference evidence="8 9" key="1">
    <citation type="submission" date="2017-02" db="EMBL/GenBank/DDBJ databases">
        <authorList>
            <person name="Peterson S.W."/>
        </authorList>
    </citation>
    <scope>NUCLEOTIDE SEQUENCE [LARGE SCALE GENOMIC DNA]</scope>
    <source>
        <strain evidence="8 9">DSM 16080</strain>
    </source>
</reference>
<evidence type="ECO:0000256" key="4">
    <source>
        <dbReference type="ARBA" id="ARBA00023027"/>
    </source>
</evidence>
<dbReference type="Pfam" id="PF02525">
    <property type="entry name" value="Flavodoxin_2"/>
    <property type="match status" value="1"/>
</dbReference>
<dbReference type="EMBL" id="FUYC01000018">
    <property type="protein sequence ID" value="SKA93839.1"/>
    <property type="molecule type" value="Genomic_DNA"/>
</dbReference>
<evidence type="ECO:0000256" key="5">
    <source>
        <dbReference type="ARBA" id="ARBA00048542"/>
    </source>
</evidence>
<dbReference type="GO" id="GO:0016655">
    <property type="term" value="F:oxidoreductase activity, acting on NAD(P)H, quinone or similar compound as acceptor"/>
    <property type="evidence" value="ECO:0007669"/>
    <property type="project" value="InterPro"/>
</dbReference>
<dbReference type="EC" id="1.7.1.17" evidence="6"/>
<dbReference type="Gene3D" id="3.40.50.360">
    <property type="match status" value="1"/>
</dbReference>
<organism evidence="8 9">
    <name type="scientific">Paucidesulfovibrio gracilis DSM 16080</name>
    <dbReference type="NCBI Taxonomy" id="1121449"/>
    <lineage>
        <taxon>Bacteria</taxon>
        <taxon>Pseudomonadati</taxon>
        <taxon>Thermodesulfobacteriota</taxon>
        <taxon>Desulfovibrionia</taxon>
        <taxon>Desulfovibrionales</taxon>
        <taxon>Desulfovibrionaceae</taxon>
        <taxon>Paucidesulfovibrio</taxon>
    </lineage>
</organism>
<evidence type="ECO:0000256" key="2">
    <source>
        <dbReference type="ARBA" id="ARBA00022643"/>
    </source>
</evidence>
<comment type="catalytic activity">
    <reaction evidence="5">
        <text>N,N-dimethyl-1,4-phenylenediamine + anthranilate + 2 NAD(+) = 2-(4-dimethylaminophenyl)diazenylbenzoate + 2 NADH + 2 H(+)</text>
        <dbReference type="Rhea" id="RHEA:55872"/>
        <dbReference type="ChEBI" id="CHEBI:15378"/>
        <dbReference type="ChEBI" id="CHEBI:15783"/>
        <dbReference type="ChEBI" id="CHEBI:16567"/>
        <dbReference type="ChEBI" id="CHEBI:57540"/>
        <dbReference type="ChEBI" id="CHEBI:57945"/>
        <dbReference type="ChEBI" id="CHEBI:71579"/>
        <dbReference type="EC" id="1.7.1.17"/>
    </reaction>
    <physiologicalReaction direction="right-to-left" evidence="5">
        <dbReference type="Rhea" id="RHEA:55874"/>
    </physiologicalReaction>
</comment>
<evidence type="ECO:0000256" key="1">
    <source>
        <dbReference type="ARBA" id="ARBA00022630"/>
    </source>
</evidence>
<dbReference type="GO" id="GO:0016652">
    <property type="term" value="F:oxidoreductase activity, acting on NAD(P)H as acceptor"/>
    <property type="evidence" value="ECO:0007669"/>
    <property type="project" value="UniProtKB-UniRule"/>
</dbReference>
<feature type="binding site" evidence="6">
    <location>
        <begin position="16"/>
        <end position="18"/>
    </location>
    <ligand>
        <name>FMN</name>
        <dbReference type="ChEBI" id="CHEBI:58210"/>
    </ligand>
</feature>
<dbReference type="GO" id="GO:0010181">
    <property type="term" value="F:FMN binding"/>
    <property type="evidence" value="ECO:0007669"/>
    <property type="project" value="UniProtKB-UniRule"/>
</dbReference>
<protein>
    <recommendedName>
        <fullName evidence="6">FMN dependent NADH:quinone oxidoreductase</fullName>
        <ecNumber evidence="6">1.6.5.-</ecNumber>
    </recommendedName>
    <alternativeName>
        <fullName evidence="6">Azo-dye reductase</fullName>
    </alternativeName>
    <alternativeName>
        <fullName evidence="6">FMN-dependent NADH-azo compound oxidoreductase</fullName>
    </alternativeName>
    <alternativeName>
        <fullName evidence="6">FMN-dependent NADH-azoreductase</fullName>
        <ecNumber evidence="6">1.7.1.17</ecNumber>
    </alternativeName>
</protein>
<feature type="binding site" evidence="6">
    <location>
        <position position="10"/>
    </location>
    <ligand>
        <name>FMN</name>
        <dbReference type="ChEBI" id="CHEBI:58210"/>
    </ligand>
</feature>
<dbReference type="OrthoDB" id="9787136at2"/>
<feature type="binding site" evidence="6">
    <location>
        <begin position="98"/>
        <end position="101"/>
    </location>
    <ligand>
        <name>FMN</name>
        <dbReference type="ChEBI" id="CHEBI:58210"/>
    </ligand>
</feature>
<dbReference type="AlphaFoldDB" id="A0A1T4XW87"/>
<dbReference type="GO" id="GO:0009055">
    <property type="term" value="F:electron transfer activity"/>
    <property type="evidence" value="ECO:0007669"/>
    <property type="project" value="UniProtKB-UniRule"/>
</dbReference>
<comment type="function">
    <text evidence="6">Quinone reductase that provides resistance to thiol-specific stress caused by electrophilic quinones.</text>
</comment>
<comment type="similarity">
    <text evidence="6">Belongs to the azoreductase type 1 family.</text>
</comment>
<gene>
    <name evidence="6" type="primary">azoR</name>
    <name evidence="8" type="ORF">SAMN02745704_02517</name>
</gene>
<accession>A0A1T4XW87</accession>
<keyword evidence="4 6" id="KW-0520">NAD</keyword>
<dbReference type="InterPro" id="IPR003680">
    <property type="entry name" value="Flavodoxin_fold"/>
</dbReference>
<dbReference type="EC" id="1.6.5.-" evidence="6"/>
<dbReference type="HAMAP" id="MF_01216">
    <property type="entry name" value="Azoreductase_type1"/>
    <property type="match status" value="1"/>
</dbReference>
<comment type="caution">
    <text evidence="6">Lacks conserved residue(s) required for the propagation of feature annotation.</text>
</comment>
<dbReference type="SUPFAM" id="SSF52218">
    <property type="entry name" value="Flavoproteins"/>
    <property type="match status" value="1"/>
</dbReference>
<sequence>MSNILYVKASPRVGRSHSIALADAFLTAYLARNQNDTVAEMDLFQMDLPDLDPVTVQGKYNIMHQLESSEGERQAWKRVEQLIEEFKSADKYVFAVPMWNFSIPYRLKHFIDVVTQPGYTFTVGSNGYEGLLQNRKALVAYASGGDYAPGSPTESFNFQSPYMDLWLGFIGITEVVSAAAAGMLGPNKEASKAKAIKRVQEIAEDF</sequence>
<dbReference type="InterPro" id="IPR023048">
    <property type="entry name" value="NADH:quinone_OxRdtase_FMN_depd"/>
</dbReference>
<evidence type="ECO:0000259" key="7">
    <source>
        <dbReference type="Pfam" id="PF02525"/>
    </source>
</evidence>
<feature type="domain" description="Flavodoxin-like fold" evidence="7">
    <location>
        <begin position="3"/>
        <end position="201"/>
    </location>
</feature>
<keyword evidence="2 6" id="KW-0288">FMN</keyword>
<dbReference type="InterPro" id="IPR050104">
    <property type="entry name" value="FMN-dep_NADH:Q_OxRdtase_AzoR1"/>
</dbReference>
<keyword evidence="3 6" id="KW-0560">Oxidoreductase</keyword>
<dbReference type="PANTHER" id="PTHR43741:SF4">
    <property type="entry name" value="FMN-DEPENDENT NADH:QUINONE OXIDOREDUCTASE"/>
    <property type="match status" value="1"/>
</dbReference>
<dbReference type="Proteomes" id="UP000190027">
    <property type="component" value="Unassembled WGS sequence"/>
</dbReference>
<dbReference type="STRING" id="1121449.SAMN02745704_02517"/>
<dbReference type="InterPro" id="IPR029039">
    <property type="entry name" value="Flavoprotein-like_sf"/>
</dbReference>
<comment type="cofactor">
    <cofactor evidence="6">
        <name>FMN</name>
        <dbReference type="ChEBI" id="CHEBI:58210"/>
    </cofactor>
    <text evidence="6">Binds 1 FMN per subunit.</text>
</comment>
<name>A0A1T4XW87_9BACT</name>
<comment type="function">
    <text evidence="6">Also exhibits azoreductase activity. Catalyzes the reductive cleavage of the azo bond in aromatic azo compounds to the corresponding amines.</text>
</comment>
<evidence type="ECO:0000256" key="6">
    <source>
        <dbReference type="HAMAP-Rule" id="MF_01216"/>
    </source>
</evidence>
<proteinExistence type="inferred from homology"/>